<evidence type="ECO:0000256" key="1">
    <source>
        <dbReference type="SAM" id="Coils"/>
    </source>
</evidence>
<accession>A0ABW2XQY5</accession>
<keyword evidence="1" id="KW-0175">Coiled coil</keyword>
<dbReference type="Gene3D" id="3.40.50.300">
    <property type="entry name" value="P-loop containing nucleotide triphosphate hydrolases"/>
    <property type="match status" value="1"/>
</dbReference>
<organism evidence="4 5">
    <name type="scientific">Actinomadura fibrosa</name>
    <dbReference type="NCBI Taxonomy" id="111802"/>
    <lineage>
        <taxon>Bacteria</taxon>
        <taxon>Bacillati</taxon>
        <taxon>Actinomycetota</taxon>
        <taxon>Actinomycetes</taxon>
        <taxon>Streptosporangiales</taxon>
        <taxon>Thermomonosporaceae</taxon>
        <taxon>Actinomadura</taxon>
    </lineage>
</organism>
<dbReference type="Pfam" id="PF20275">
    <property type="entry name" value="CTD10"/>
    <property type="match status" value="1"/>
</dbReference>
<keyword evidence="5" id="KW-1185">Reference proteome</keyword>
<feature type="coiled-coil region" evidence="1">
    <location>
        <begin position="339"/>
        <end position="435"/>
    </location>
</feature>
<protein>
    <submittedName>
        <fullName evidence="4">ABC-three component system protein</fullName>
    </submittedName>
</protein>
<sequence>MLRKLEADDPRFKTLEFRPGLNLVVADTTPSSATTDSRNGVGKSSLVELLHFLLGSRPSKHLATRRVLKDITFGLVVDWPNTTDGLSVRRKGANPTSVIIDPDISAKSGNRLDIGPGHITLAEWNSLIESGLFNLSGQHPGISGRALLSYYMRRIASNGFNEAIRVHSRQAEVEATTNLAYLLGLDWQLASKYKDIAAREATRKQLRQAVNDPVWGRIVGNTAELRGQITIAEARVARLEEQISSFRVVPEYEALKSRADQLTAQIRQLSNQDVIDRRNLEDLEAAVRETSDTEVRYLEPVYRELGVILNEHVRQRFEDVQNFHESIVRNRRRYLGEEIASIQNRLAERRQERERLGAEQSRILQELNEGGALEALTTLQRAYAQEQASLEALRNRLTAAQALEASARQIASMRLEVEEQMATDLEERAGRIREATLLFDQFAKKLYGEERSGYLAIEAGRNSVKITPRIDSDESRGIGNMVIFCFDLTVATIAHRHGRGPNFLVHDSHLFDGVDDRQLKAALELAAEVAEAEEIQYVATLNSDDLAKATNRGYDAKDRVLPVRLTDAYADGGLFGFRF</sequence>
<dbReference type="InterPro" id="IPR018760">
    <property type="entry name" value="DUF2326"/>
</dbReference>
<feature type="domain" description="DUF2326" evidence="2">
    <location>
        <begin position="443"/>
        <end position="579"/>
    </location>
</feature>
<evidence type="ECO:0000259" key="3">
    <source>
        <dbReference type="Pfam" id="PF20275"/>
    </source>
</evidence>
<feature type="coiled-coil region" evidence="1">
    <location>
        <begin position="222"/>
        <end position="272"/>
    </location>
</feature>
<dbReference type="Pfam" id="PF10088">
    <property type="entry name" value="DUF2326"/>
    <property type="match status" value="1"/>
</dbReference>
<feature type="domain" description="ABC-three component systems C-terminal" evidence="3">
    <location>
        <begin position="278"/>
        <end position="404"/>
    </location>
</feature>
<evidence type="ECO:0000259" key="2">
    <source>
        <dbReference type="Pfam" id="PF10088"/>
    </source>
</evidence>
<comment type="caution">
    <text evidence="4">The sequence shown here is derived from an EMBL/GenBank/DDBJ whole genome shotgun (WGS) entry which is preliminary data.</text>
</comment>
<dbReference type="EMBL" id="JBHTGP010000013">
    <property type="protein sequence ID" value="MFD0688454.1"/>
    <property type="molecule type" value="Genomic_DNA"/>
</dbReference>
<reference evidence="5" key="1">
    <citation type="journal article" date="2019" name="Int. J. Syst. Evol. Microbiol.">
        <title>The Global Catalogue of Microorganisms (GCM) 10K type strain sequencing project: providing services to taxonomists for standard genome sequencing and annotation.</title>
        <authorList>
            <consortium name="The Broad Institute Genomics Platform"/>
            <consortium name="The Broad Institute Genome Sequencing Center for Infectious Disease"/>
            <person name="Wu L."/>
            <person name="Ma J."/>
        </authorList>
    </citation>
    <scope>NUCLEOTIDE SEQUENCE [LARGE SCALE GENOMIC DNA]</scope>
    <source>
        <strain evidence="5">JCM 9371</strain>
    </source>
</reference>
<evidence type="ECO:0000313" key="4">
    <source>
        <dbReference type="EMBL" id="MFD0688454.1"/>
    </source>
</evidence>
<dbReference type="InterPro" id="IPR027417">
    <property type="entry name" value="P-loop_NTPase"/>
</dbReference>
<evidence type="ECO:0000313" key="5">
    <source>
        <dbReference type="Proteomes" id="UP001597063"/>
    </source>
</evidence>
<dbReference type="Proteomes" id="UP001597063">
    <property type="component" value="Unassembled WGS sequence"/>
</dbReference>
<proteinExistence type="predicted"/>
<gene>
    <name evidence="4" type="ORF">ACFQZM_28435</name>
</gene>
<dbReference type="RefSeq" id="WP_131760475.1">
    <property type="nucleotide sequence ID" value="NZ_CAACUY010000117.1"/>
</dbReference>
<dbReference type="InterPro" id="IPR046919">
    <property type="entry name" value="ABC-3C_CTD10"/>
</dbReference>
<name>A0ABW2XQY5_9ACTN</name>